<evidence type="ECO:0000313" key="2">
    <source>
        <dbReference type="Proteomes" id="UP000261905"/>
    </source>
</evidence>
<name>A0A371PFC1_9BACL</name>
<evidence type="ECO:0000313" key="1">
    <source>
        <dbReference type="EMBL" id="REK74622.1"/>
    </source>
</evidence>
<accession>A0A371PFC1</accession>
<gene>
    <name evidence="1" type="ORF">DX130_13095</name>
</gene>
<dbReference type="AlphaFoldDB" id="A0A371PFC1"/>
<proteinExistence type="predicted"/>
<evidence type="ECO:0008006" key="3">
    <source>
        <dbReference type="Google" id="ProtNLM"/>
    </source>
</evidence>
<sequence length="98" mass="11716">MYICFAEYKIKQENRENYLAEVEKLRLQERELVHIYEGTDQPSLFVEVWNCEDEAHALRVKEERLSERSPWFALSSWIVGEPAKLHVWTFKPVASSMR</sequence>
<protein>
    <recommendedName>
        <fullName evidence="3">NIPSNAP domain-containing protein</fullName>
    </recommendedName>
</protein>
<dbReference type="OrthoDB" id="2967153at2"/>
<keyword evidence="2" id="KW-1185">Reference proteome</keyword>
<dbReference type="RefSeq" id="WP_116046148.1">
    <property type="nucleotide sequence ID" value="NZ_QUBQ01000002.1"/>
</dbReference>
<dbReference type="EMBL" id="QUBQ01000002">
    <property type="protein sequence ID" value="REK74622.1"/>
    <property type="molecule type" value="Genomic_DNA"/>
</dbReference>
<organism evidence="1 2">
    <name type="scientific">Paenibacillus paeoniae</name>
    <dbReference type="NCBI Taxonomy" id="2292705"/>
    <lineage>
        <taxon>Bacteria</taxon>
        <taxon>Bacillati</taxon>
        <taxon>Bacillota</taxon>
        <taxon>Bacilli</taxon>
        <taxon>Bacillales</taxon>
        <taxon>Paenibacillaceae</taxon>
        <taxon>Paenibacillus</taxon>
    </lineage>
</organism>
<dbReference type="Proteomes" id="UP000261905">
    <property type="component" value="Unassembled WGS sequence"/>
</dbReference>
<reference evidence="1 2" key="1">
    <citation type="submission" date="2018-08" db="EMBL/GenBank/DDBJ databases">
        <title>Paenibacillus sp. M4BSY-1, whole genome shotgun sequence.</title>
        <authorList>
            <person name="Tuo L."/>
        </authorList>
    </citation>
    <scope>NUCLEOTIDE SEQUENCE [LARGE SCALE GENOMIC DNA]</scope>
    <source>
        <strain evidence="1 2">M4BSY-1</strain>
    </source>
</reference>
<comment type="caution">
    <text evidence="1">The sequence shown here is derived from an EMBL/GenBank/DDBJ whole genome shotgun (WGS) entry which is preliminary data.</text>
</comment>